<evidence type="ECO:0000256" key="3">
    <source>
        <dbReference type="ARBA" id="ARBA00023237"/>
    </source>
</evidence>
<evidence type="ECO:0000313" key="8">
    <source>
        <dbReference type="Proteomes" id="UP000535937"/>
    </source>
</evidence>
<dbReference type="Proteomes" id="UP000535937">
    <property type="component" value="Unassembled WGS sequence"/>
</dbReference>
<name>A0A7W4WCL6_9GAMM</name>
<keyword evidence="3" id="KW-0998">Cell outer membrane</keyword>
<comment type="similarity">
    <text evidence="4">Belongs to the TonB-dependent receptor family.</text>
</comment>
<dbReference type="GO" id="GO:0009279">
    <property type="term" value="C:cell outer membrane"/>
    <property type="evidence" value="ECO:0007669"/>
    <property type="project" value="UniProtKB-SubCell"/>
</dbReference>
<organism evidence="7 8">
    <name type="scientific">Microbulbifer rhizosphaerae</name>
    <dbReference type="NCBI Taxonomy" id="1562603"/>
    <lineage>
        <taxon>Bacteria</taxon>
        <taxon>Pseudomonadati</taxon>
        <taxon>Pseudomonadota</taxon>
        <taxon>Gammaproteobacteria</taxon>
        <taxon>Cellvibrionales</taxon>
        <taxon>Microbulbiferaceae</taxon>
        <taxon>Microbulbifer</taxon>
    </lineage>
</organism>
<dbReference type="PANTHER" id="PTHR40980">
    <property type="entry name" value="PLUG DOMAIN-CONTAINING PROTEIN"/>
    <property type="match status" value="1"/>
</dbReference>
<gene>
    <name evidence="7" type="ORF">FHS09_002626</name>
</gene>
<dbReference type="Gene3D" id="2.40.170.20">
    <property type="entry name" value="TonB-dependent receptor, beta-barrel domain"/>
    <property type="match status" value="1"/>
</dbReference>
<reference evidence="7 8" key="1">
    <citation type="submission" date="2020-08" db="EMBL/GenBank/DDBJ databases">
        <title>Genomic Encyclopedia of Type Strains, Phase III (KMG-III): the genomes of soil and plant-associated and newly described type strains.</title>
        <authorList>
            <person name="Whitman W."/>
        </authorList>
    </citation>
    <scope>NUCLEOTIDE SEQUENCE [LARGE SCALE GENOMIC DNA]</scope>
    <source>
        <strain evidence="7 8">CECT 8799</strain>
    </source>
</reference>
<dbReference type="PANTHER" id="PTHR40980:SF3">
    <property type="entry name" value="TONB-DEPENDENT RECEPTOR-LIKE BETA-BARREL DOMAIN-CONTAINING PROTEIN"/>
    <property type="match status" value="1"/>
</dbReference>
<dbReference type="RefSeq" id="WP_183460495.1">
    <property type="nucleotide sequence ID" value="NZ_JACHWZ010000011.1"/>
</dbReference>
<dbReference type="InterPro" id="IPR000531">
    <property type="entry name" value="Beta-barrel_TonB"/>
</dbReference>
<comment type="subcellular location">
    <subcellularLocation>
        <location evidence="1 4">Cell outer membrane</location>
    </subcellularLocation>
</comment>
<sequence>MIGMKPLAVAIALTGTGVVVPAISQESAPASEDGMEEVVVTGLRSSLEHSIDIRRNSTQFVEAVTAEDIGKMPDQNIAETLQRLPGVQIDRRDGEGTKVRIRGLDQNVTLLNGERFTSGMEYFQMNEWKQEYDGSLEGVPSELLGGVEVYKTPVASMVEGGMGGVVNLKTRSAFALDAPLVAANIKGDYGQDSGDAQPSGFLVLGNNWNDKFAAIVTLSTTNKTQHTDFIQNFSRENSGILTTNGGAVQDTFDSMAAERDVSVEELGSSMTFDEFLQTVRDAGGTPYMAPGMYYVMDTEQERERIGGSVTLQWRPTDSMEVGFDWFRNELEVVNHQYTVKHPMATDGFAGFDESQPFSLDTSGKVGVVESAVFNADGAGMETNTAGEVSESTADNFALRVSFDDGGPWRASGSINYAAADQKQRAGYMDSRMTPYNVTSWVGTDASPSGWAHTPNNVGPDGGSYGYSYSAGDRPDLAMRNADWLQNPAYRNYKSAWALGSDVEYDNWSARADVEYDIALGDLRTLKFGLRMAGEDVEFNELRYLTDFSRTQGAASPAQFDEDGNLIADSTFDPDADPGEGNPGIQEAVYYDLCGNGGIPANQSCDIDGDGIDDNQPFGPWGYFHDSAIGSKAGELTTSSGIPFSQALYGADFDRWSSSPGVIPWQNFTMNPGAYTSVGDFFPSGGYLGRVIMPDAGVITDDVSAWHDGLAPNAPSRLFLVPLESWAAAQTTSAFYVEADFVGEALPYNLNVGLRAVKTDVEITSVVTTPQASLQSLATDGWNSQGVLLDGTFTTETTEETYWDLLPSVNFALDTSEDTKLRFSAAKVIARPNLQDMGKGFSKNYTRVDAAGGGDYFQFTGGSAGNPLLEPFRATQADIAYDWYFGELGYVSVGAFMKAVDTFIATETRTETQPDFSPDEVGTGGVSRPVNGDGGSVKGLEFALQQSFDNGFGYSFNYTFSDSKTSVTSMTHDDLGLPGVSENAFNLMGFFENEFLSARLAYTWRDEYLSPYRSNFGLVNHVVNTVETPAMAEFFDAYGQWDANVTWHAMDNLSFTAEAINLTGEEQTSYLEFSDNPMTYSMSEPRVALGVNYRL</sequence>
<dbReference type="InterPro" id="IPR012910">
    <property type="entry name" value="Plug_dom"/>
</dbReference>
<comment type="caution">
    <text evidence="7">The sequence shown here is derived from an EMBL/GenBank/DDBJ whole genome shotgun (WGS) entry which is preliminary data.</text>
</comment>
<protein>
    <submittedName>
        <fullName evidence="7">Outer membrane receptor protein involved in Fe transport</fullName>
    </submittedName>
</protein>
<evidence type="ECO:0000259" key="5">
    <source>
        <dbReference type="Pfam" id="PF00593"/>
    </source>
</evidence>
<evidence type="ECO:0000256" key="4">
    <source>
        <dbReference type="RuleBase" id="RU003357"/>
    </source>
</evidence>
<proteinExistence type="inferred from homology"/>
<evidence type="ECO:0000256" key="1">
    <source>
        <dbReference type="ARBA" id="ARBA00004442"/>
    </source>
</evidence>
<feature type="domain" description="TonB-dependent receptor plug" evidence="6">
    <location>
        <begin position="55"/>
        <end position="165"/>
    </location>
</feature>
<dbReference type="Pfam" id="PF07715">
    <property type="entry name" value="Plug"/>
    <property type="match status" value="1"/>
</dbReference>
<dbReference type="SUPFAM" id="SSF56935">
    <property type="entry name" value="Porins"/>
    <property type="match status" value="1"/>
</dbReference>
<keyword evidence="2 4" id="KW-0472">Membrane</keyword>
<keyword evidence="8" id="KW-1185">Reference proteome</keyword>
<keyword evidence="7" id="KW-0675">Receptor</keyword>
<dbReference type="Gene3D" id="2.170.130.10">
    <property type="entry name" value="TonB-dependent receptor, plug domain"/>
    <property type="match status" value="1"/>
</dbReference>
<dbReference type="Pfam" id="PF00593">
    <property type="entry name" value="TonB_dep_Rec_b-barrel"/>
    <property type="match status" value="1"/>
</dbReference>
<dbReference type="InterPro" id="IPR036942">
    <property type="entry name" value="Beta-barrel_TonB_sf"/>
</dbReference>
<evidence type="ECO:0000313" key="7">
    <source>
        <dbReference type="EMBL" id="MBB3061786.1"/>
    </source>
</evidence>
<evidence type="ECO:0000259" key="6">
    <source>
        <dbReference type="Pfam" id="PF07715"/>
    </source>
</evidence>
<feature type="domain" description="TonB-dependent receptor-like beta-barrel" evidence="5">
    <location>
        <begin position="726"/>
        <end position="1061"/>
    </location>
</feature>
<dbReference type="InterPro" id="IPR037066">
    <property type="entry name" value="Plug_dom_sf"/>
</dbReference>
<accession>A0A7W4WCL6</accession>
<dbReference type="AlphaFoldDB" id="A0A7W4WCL6"/>
<keyword evidence="4" id="KW-0798">TonB box</keyword>
<evidence type="ECO:0000256" key="2">
    <source>
        <dbReference type="ARBA" id="ARBA00023136"/>
    </source>
</evidence>
<dbReference type="EMBL" id="JACHWZ010000011">
    <property type="protein sequence ID" value="MBB3061786.1"/>
    <property type="molecule type" value="Genomic_DNA"/>
</dbReference>